<accession>A0A845FDG5</accession>
<sequence length="257" mass="29977">MEMNRELLNKYHKELRVNAQTTGFRREATSHVVRHISEYDDRGFILASLLTEQNARSVIQAEKEYFKQIGQPFEWKLFSYDSPSNLKELLLAEGFKEDEEEALLVLDLTIDKDLLDRQIPAELKEITDENGVKDIVRLMDEIWQEKHDSLGKRLWQDKQQHPDDLFLYGIYDGNQLVSGAWMYLEKESSFASLWGGATQPAYRGRGYYKDLVAARAKKASEYDYSFLTVDARPMSRPILERLNFQLLAYTYGMLSPK</sequence>
<evidence type="ECO:0000259" key="1">
    <source>
        <dbReference type="PROSITE" id="PS51186"/>
    </source>
</evidence>
<feature type="domain" description="N-acetyltransferase" evidence="1">
    <location>
        <begin position="121"/>
        <end position="257"/>
    </location>
</feature>
<evidence type="ECO:0000313" key="2">
    <source>
        <dbReference type="EMBL" id="MYL72532.1"/>
    </source>
</evidence>
<dbReference type="GO" id="GO:0016747">
    <property type="term" value="F:acyltransferase activity, transferring groups other than amino-acyl groups"/>
    <property type="evidence" value="ECO:0007669"/>
    <property type="project" value="InterPro"/>
</dbReference>
<dbReference type="CDD" id="cd04301">
    <property type="entry name" value="NAT_SF"/>
    <property type="match status" value="1"/>
</dbReference>
<dbReference type="InterPro" id="IPR000182">
    <property type="entry name" value="GNAT_dom"/>
</dbReference>
<gene>
    <name evidence="2" type="ORF">GLW00_17015</name>
</gene>
<dbReference type="Proteomes" id="UP000450457">
    <property type="component" value="Unassembled WGS sequence"/>
</dbReference>
<protein>
    <submittedName>
        <fullName evidence="2">N-acetyltransferase</fullName>
    </submittedName>
</protein>
<evidence type="ECO:0000313" key="3">
    <source>
        <dbReference type="Proteomes" id="UP000450457"/>
    </source>
</evidence>
<dbReference type="InterPro" id="IPR016181">
    <property type="entry name" value="Acyl_CoA_acyltransferase"/>
</dbReference>
<dbReference type="EMBL" id="WMFA01000010">
    <property type="protein sequence ID" value="MYL72532.1"/>
    <property type="molecule type" value="Genomic_DNA"/>
</dbReference>
<keyword evidence="2" id="KW-0808">Transferase</keyword>
<dbReference type="OrthoDB" id="164800at2"/>
<dbReference type="PROSITE" id="PS51186">
    <property type="entry name" value="GNAT"/>
    <property type="match status" value="1"/>
</dbReference>
<dbReference type="SUPFAM" id="SSF55729">
    <property type="entry name" value="Acyl-CoA N-acyltransferases (Nat)"/>
    <property type="match status" value="1"/>
</dbReference>
<organism evidence="2 3">
    <name type="scientific">Halobacillus litoralis</name>
    <dbReference type="NCBI Taxonomy" id="45668"/>
    <lineage>
        <taxon>Bacteria</taxon>
        <taxon>Bacillati</taxon>
        <taxon>Bacillota</taxon>
        <taxon>Bacilli</taxon>
        <taxon>Bacillales</taxon>
        <taxon>Bacillaceae</taxon>
        <taxon>Halobacillus</taxon>
    </lineage>
</organism>
<reference evidence="2 3" key="1">
    <citation type="submission" date="2019-11" db="EMBL/GenBank/DDBJ databases">
        <title>Genome sequences of 17 halophilic strains isolated from different environments.</title>
        <authorList>
            <person name="Furrow R.E."/>
        </authorList>
    </citation>
    <scope>NUCLEOTIDE SEQUENCE [LARGE SCALE GENOMIC DNA]</scope>
    <source>
        <strain evidence="2 3">SL-4</strain>
    </source>
</reference>
<dbReference type="AlphaFoldDB" id="A0A845FDG5"/>
<dbReference type="Pfam" id="PF00583">
    <property type="entry name" value="Acetyltransf_1"/>
    <property type="match status" value="1"/>
</dbReference>
<name>A0A845FDG5_9BACI</name>
<dbReference type="Gene3D" id="3.40.630.30">
    <property type="match status" value="1"/>
</dbReference>
<proteinExistence type="predicted"/>
<comment type="caution">
    <text evidence="2">The sequence shown here is derived from an EMBL/GenBank/DDBJ whole genome shotgun (WGS) entry which is preliminary data.</text>
</comment>